<feature type="transmembrane region" description="Helical" evidence="1">
    <location>
        <begin position="6"/>
        <end position="23"/>
    </location>
</feature>
<feature type="transmembrane region" description="Helical" evidence="1">
    <location>
        <begin position="126"/>
        <end position="148"/>
    </location>
</feature>
<evidence type="ECO:0000313" key="2">
    <source>
        <dbReference type="EMBL" id="GGH80954.1"/>
    </source>
</evidence>
<dbReference type="EMBL" id="BMFV01000011">
    <property type="protein sequence ID" value="GGH80954.1"/>
    <property type="molecule type" value="Genomic_DNA"/>
</dbReference>
<dbReference type="PIRSF" id="PIRSF021441">
    <property type="entry name" value="DUF1453"/>
    <property type="match status" value="1"/>
</dbReference>
<dbReference type="PANTHER" id="PTHR39164">
    <property type="entry name" value="PROTEIN CCDC"/>
    <property type="match status" value="1"/>
</dbReference>
<accession>A0A8J2ZV86</accession>
<evidence type="ECO:0000256" key="1">
    <source>
        <dbReference type="SAM" id="Phobius"/>
    </source>
</evidence>
<keyword evidence="1" id="KW-1133">Transmembrane helix</keyword>
<evidence type="ECO:0000313" key="3">
    <source>
        <dbReference type="Proteomes" id="UP000656813"/>
    </source>
</evidence>
<keyword evidence="1" id="KW-0812">Transmembrane</keyword>
<keyword evidence="1" id="KW-0472">Membrane</keyword>
<gene>
    <name evidence="2" type="primary">ccdC</name>
    <name evidence="2" type="ORF">GCM10007096_18130</name>
</gene>
<dbReference type="InterPro" id="IPR031306">
    <property type="entry name" value="CcdC"/>
</dbReference>
<sequence length="163" mass="18746">MWIEILSVFIGVLFAVSIIIVRLKASNQPTNIKKILLPPVFMSTGFLMFIAPQVRVSWVELIEAFLVGVLFSFFLIKTSKFSVQNGEIYLKRSKAFIFILIGLLIIRTLLKIFLENEISIDIPQTSGLFFTLAFGMILPWRIAMFLMYKRFEKKIEDGEIIST</sequence>
<reference evidence="2" key="1">
    <citation type="journal article" date="2014" name="Int. J. Syst. Evol. Microbiol.">
        <title>Complete genome sequence of Corynebacterium casei LMG S-19264T (=DSM 44701T), isolated from a smear-ripened cheese.</title>
        <authorList>
            <consortium name="US DOE Joint Genome Institute (JGI-PGF)"/>
            <person name="Walter F."/>
            <person name="Albersmeier A."/>
            <person name="Kalinowski J."/>
            <person name="Ruckert C."/>
        </authorList>
    </citation>
    <scope>NUCLEOTIDE SEQUENCE</scope>
    <source>
        <strain evidence="2">CGMCC 1.12777</strain>
    </source>
</reference>
<feature type="transmembrane region" description="Helical" evidence="1">
    <location>
        <begin position="96"/>
        <end position="114"/>
    </location>
</feature>
<dbReference type="PANTHER" id="PTHR39164:SF1">
    <property type="entry name" value="PROTEIN CCDC"/>
    <property type="match status" value="1"/>
</dbReference>
<keyword evidence="3" id="KW-1185">Reference proteome</keyword>
<comment type="caution">
    <text evidence="2">The sequence shown here is derived from an EMBL/GenBank/DDBJ whole genome shotgun (WGS) entry which is preliminary data.</text>
</comment>
<dbReference type="Proteomes" id="UP000656813">
    <property type="component" value="Unassembled WGS sequence"/>
</dbReference>
<protein>
    <submittedName>
        <fullName evidence="2">Protein CcdC</fullName>
    </submittedName>
</protein>
<reference evidence="2" key="2">
    <citation type="submission" date="2020-09" db="EMBL/GenBank/DDBJ databases">
        <authorList>
            <person name="Sun Q."/>
            <person name="Zhou Y."/>
        </authorList>
    </citation>
    <scope>NUCLEOTIDE SEQUENCE</scope>
    <source>
        <strain evidence="2">CGMCC 1.12777</strain>
    </source>
</reference>
<feature type="transmembrane region" description="Helical" evidence="1">
    <location>
        <begin position="58"/>
        <end position="76"/>
    </location>
</feature>
<dbReference type="Pfam" id="PF07301">
    <property type="entry name" value="DUF1453"/>
    <property type="match status" value="1"/>
</dbReference>
<proteinExistence type="predicted"/>
<organism evidence="2 3">
    <name type="scientific">Pullulanibacillus pueri</name>
    <dbReference type="NCBI Taxonomy" id="1437324"/>
    <lineage>
        <taxon>Bacteria</taxon>
        <taxon>Bacillati</taxon>
        <taxon>Bacillota</taxon>
        <taxon>Bacilli</taxon>
        <taxon>Bacillales</taxon>
        <taxon>Sporolactobacillaceae</taxon>
        <taxon>Pullulanibacillus</taxon>
    </lineage>
</organism>
<dbReference type="InterPro" id="IPR058247">
    <property type="entry name" value="DUF1453"/>
</dbReference>
<name>A0A8J2ZV86_9BACL</name>
<feature type="transmembrane region" description="Helical" evidence="1">
    <location>
        <begin position="35"/>
        <end position="52"/>
    </location>
</feature>
<dbReference type="AlphaFoldDB" id="A0A8J2ZV86"/>